<evidence type="ECO:0000256" key="1">
    <source>
        <dbReference type="SAM" id="Phobius"/>
    </source>
</evidence>
<proteinExistence type="predicted"/>
<dbReference type="Proteomes" id="UP001501721">
    <property type="component" value="Unassembled WGS sequence"/>
</dbReference>
<organism evidence="2 3">
    <name type="scientific">Streptomyces graminearus</name>
    <dbReference type="NCBI Taxonomy" id="284030"/>
    <lineage>
        <taxon>Bacteria</taxon>
        <taxon>Bacillati</taxon>
        <taxon>Actinomycetota</taxon>
        <taxon>Actinomycetes</taxon>
        <taxon>Kitasatosporales</taxon>
        <taxon>Streptomycetaceae</taxon>
        <taxon>Streptomyces</taxon>
    </lineage>
</organism>
<dbReference type="EMBL" id="BAAATL010000013">
    <property type="protein sequence ID" value="GAA2484226.1"/>
    <property type="molecule type" value="Genomic_DNA"/>
</dbReference>
<keyword evidence="1" id="KW-0812">Transmembrane</keyword>
<name>A0ABP5YRZ7_9ACTN</name>
<sequence length="42" mass="4715">MGREFWRTIRTAIEKDNWTARLVVVFLTVAVVVGGHMVAVKG</sequence>
<feature type="transmembrane region" description="Helical" evidence="1">
    <location>
        <begin position="20"/>
        <end position="39"/>
    </location>
</feature>
<evidence type="ECO:0000313" key="2">
    <source>
        <dbReference type="EMBL" id="GAA2484226.1"/>
    </source>
</evidence>
<dbReference type="RefSeq" id="WP_346077469.1">
    <property type="nucleotide sequence ID" value="NZ_BAAATL010000013.1"/>
</dbReference>
<protein>
    <submittedName>
        <fullName evidence="2">Uncharacterized protein</fullName>
    </submittedName>
</protein>
<reference evidence="3" key="1">
    <citation type="journal article" date="2019" name="Int. J. Syst. Evol. Microbiol.">
        <title>The Global Catalogue of Microorganisms (GCM) 10K type strain sequencing project: providing services to taxonomists for standard genome sequencing and annotation.</title>
        <authorList>
            <consortium name="The Broad Institute Genomics Platform"/>
            <consortium name="The Broad Institute Genome Sequencing Center for Infectious Disease"/>
            <person name="Wu L."/>
            <person name="Ma J."/>
        </authorList>
    </citation>
    <scope>NUCLEOTIDE SEQUENCE [LARGE SCALE GENOMIC DNA]</scope>
    <source>
        <strain evidence="3">JCM 6923</strain>
    </source>
</reference>
<keyword evidence="1" id="KW-1133">Transmembrane helix</keyword>
<accession>A0ABP5YRZ7</accession>
<evidence type="ECO:0000313" key="3">
    <source>
        <dbReference type="Proteomes" id="UP001501721"/>
    </source>
</evidence>
<gene>
    <name evidence="2" type="ORF">GCM10010422_31830</name>
</gene>
<keyword evidence="3" id="KW-1185">Reference proteome</keyword>
<keyword evidence="1" id="KW-0472">Membrane</keyword>
<comment type="caution">
    <text evidence="2">The sequence shown here is derived from an EMBL/GenBank/DDBJ whole genome shotgun (WGS) entry which is preliminary data.</text>
</comment>